<evidence type="ECO:0000313" key="2">
    <source>
        <dbReference type="EMBL" id="KAL0247384.1"/>
    </source>
</evidence>
<organism evidence="2 3">
    <name type="scientific">Cryptococcus tetragattii IND107</name>
    <dbReference type="NCBI Taxonomy" id="1296105"/>
    <lineage>
        <taxon>Eukaryota</taxon>
        <taxon>Fungi</taxon>
        <taxon>Dikarya</taxon>
        <taxon>Basidiomycota</taxon>
        <taxon>Agaricomycotina</taxon>
        <taxon>Tremellomycetes</taxon>
        <taxon>Tremellales</taxon>
        <taxon>Cryptococcaceae</taxon>
        <taxon>Cryptococcus</taxon>
        <taxon>Cryptococcus gattii species complex</taxon>
    </lineage>
</organism>
<evidence type="ECO:0000313" key="3">
    <source>
        <dbReference type="Proteomes" id="UP000054399"/>
    </source>
</evidence>
<feature type="region of interest" description="Disordered" evidence="1">
    <location>
        <begin position="591"/>
        <end position="730"/>
    </location>
</feature>
<reference evidence="2 3" key="2">
    <citation type="submission" date="2024-01" db="EMBL/GenBank/DDBJ databases">
        <title>Comparative genomics of Cryptococcus and Kwoniella reveals pathogenesis evolution and contrasting modes of karyotype evolution via chromosome fusion or intercentromeric recombination.</title>
        <authorList>
            <person name="Coelho M.A."/>
            <person name="David-Palma M."/>
            <person name="Shea T."/>
            <person name="Bowers K."/>
            <person name="Mcginley-Smith S."/>
            <person name="Mohammad A.W."/>
            <person name="Gnirke A."/>
            <person name="Yurkov A.M."/>
            <person name="Nowrousian M."/>
            <person name="Sun S."/>
            <person name="Cuomo C.A."/>
            <person name="Heitman J."/>
        </authorList>
    </citation>
    <scope>NUCLEOTIDE SEQUENCE [LARGE SCALE GENOMIC DNA]</scope>
    <source>
        <strain evidence="2 3">IND107</strain>
    </source>
</reference>
<feature type="compositionally biased region" description="Basic and acidic residues" evidence="1">
    <location>
        <begin position="708"/>
        <end position="730"/>
    </location>
</feature>
<feature type="region of interest" description="Disordered" evidence="1">
    <location>
        <begin position="547"/>
        <end position="566"/>
    </location>
</feature>
<gene>
    <name evidence="2" type="ORF">I308_104420</name>
</gene>
<proteinExistence type="predicted"/>
<dbReference type="Proteomes" id="UP000054399">
    <property type="component" value="Unassembled WGS sequence"/>
</dbReference>
<evidence type="ECO:0000256" key="1">
    <source>
        <dbReference type="SAM" id="MobiDB-lite"/>
    </source>
</evidence>
<feature type="compositionally biased region" description="Low complexity" evidence="1">
    <location>
        <begin position="292"/>
        <end position="301"/>
    </location>
</feature>
<reference evidence="3" key="1">
    <citation type="submission" date="2015-01" db="EMBL/GenBank/DDBJ databases">
        <title>The Genome Sequence of Cryptococcus gattii MMRL2647.</title>
        <authorList>
            <consortium name="The Broad Institute Genomics Platform"/>
            <person name="Cuomo C."/>
            <person name="Litvintseva A."/>
            <person name="Chen Y."/>
            <person name="Heitman J."/>
            <person name="Sun S."/>
            <person name="Springer D."/>
            <person name="Dromer F."/>
            <person name="Young S."/>
            <person name="Zeng Q."/>
            <person name="Gargeya S."/>
            <person name="Abouelleil A."/>
            <person name="Alvarado L."/>
            <person name="Chapman S.B."/>
            <person name="Gainer-Dewar J."/>
            <person name="Goldberg J."/>
            <person name="Griggs A."/>
            <person name="Gujja S."/>
            <person name="Hansen M."/>
            <person name="Howarth C."/>
            <person name="Imamovic A."/>
            <person name="Larimer J."/>
            <person name="Murphy C."/>
            <person name="Naylor J."/>
            <person name="Pearson M."/>
            <person name="Priest M."/>
            <person name="Roberts A."/>
            <person name="Saif S."/>
            <person name="Shea T."/>
            <person name="Sykes S."/>
            <person name="Wortman J."/>
            <person name="Nusbaum C."/>
            <person name="Birren B."/>
        </authorList>
    </citation>
    <scope>NUCLEOTIDE SEQUENCE [LARGE SCALE GENOMIC DNA]</scope>
    <source>
        <strain evidence="3">IND107</strain>
    </source>
</reference>
<dbReference type="GeneID" id="91991276"/>
<dbReference type="RefSeq" id="XP_066613345.1">
    <property type="nucleotide sequence ID" value="XM_066758897.1"/>
</dbReference>
<dbReference type="EMBL" id="ATAM02000007">
    <property type="protein sequence ID" value="KAL0247384.1"/>
    <property type="molecule type" value="Genomic_DNA"/>
</dbReference>
<sequence>MTFFETEFFPLDPNSQYESDYLSFSSLIDLCPPVLDSNALNTKDVGSNTFSSTSSPSFSEPYDVLNDDYEPQTPKCGEAGIFHTPPKRTNGYEDCNLLTPDLTSSSPVDTLITPFKSSKSSVGGYDQYSYNIPTDTFLSSSRSGFSWDDASSSFSGATYQPPSVAPRAMRVTSNPTLEAPRNPRFVKQVVSMPLMKEEPLNAESNWDNSDGFVPDGQQEVDVGYVNNEASVDGFRNVFSNVSIGENGANTAADVLTFQPPEGLDSSTQYTVSTGDIQSIPSSSSDTMYIQAPSSSSSMPSWQSQTSTMQAHVGLFPALEIPQPGTLAAGPKGDFTINPKAVMCFDGEGQSVMRPSTAPGLRGEETAVLLGPPMSEPMNRSRSAGSYKISKNGPLRDLFSYAPQQLPTGAPGLRPLYTCEPSPLFTHADSSNYSREMPVTPRPISRQRNKSLFTPTRVVSGQGLGPSVFPPTPDSPQFPFTTSSSTPAPPMLRIGSSPLPMSLHKMRSVTMSSALPSRPSTLPVCAEEDENEMATQSRKRARRLSMTEADDFQGHQNKVPKIKGRPLFSSHPQIIPGVTSVPVVSGPVNPTTSSVTIHPPPMHYPVSNGMPSTPHRVHPPPHPGTNSRPIARLPSPSKRKPSSTLPITPKATPRPKGVRSPPSKLRTPSSPERVSSFGGMTFVNFTSDDADVLLSGVARSGTSGKKKRERDDSADEHMSKRPRSKGDDDNI</sequence>
<protein>
    <submittedName>
        <fullName evidence="2">Uncharacterized protein</fullName>
    </submittedName>
</protein>
<keyword evidence="3" id="KW-1185">Reference proteome</keyword>
<comment type="caution">
    <text evidence="2">The sequence shown here is derived from an EMBL/GenBank/DDBJ whole genome shotgun (WGS) entry which is preliminary data.</text>
</comment>
<name>A0ABR3BR55_9TREE</name>
<accession>A0ABR3BR55</accession>
<feature type="region of interest" description="Disordered" evidence="1">
    <location>
        <begin position="280"/>
        <end position="301"/>
    </location>
</feature>
<feature type="compositionally biased region" description="Low complexity" evidence="1">
    <location>
        <begin position="631"/>
        <end position="645"/>
    </location>
</feature>